<accession>A0A4R5YAX9</accession>
<name>A0A4R5YAX9_9MICC</name>
<organism evidence="2 3">
    <name type="scientific">Arthrobacter nitrophenolicus</name>
    <dbReference type="NCBI Taxonomy" id="683150"/>
    <lineage>
        <taxon>Bacteria</taxon>
        <taxon>Bacillati</taxon>
        <taxon>Actinomycetota</taxon>
        <taxon>Actinomycetes</taxon>
        <taxon>Micrococcales</taxon>
        <taxon>Micrococcaceae</taxon>
        <taxon>Arthrobacter</taxon>
    </lineage>
</organism>
<dbReference type="EMBL" id="SMZQ01000001">
    <property type="protein sequence ID" value="TDL41137.1"/>
    <property type="molecule type" value="Genomic_DNA"/>
</dbReference>
<evidence type="ECO:0000256" key="1">
    <source>
        <dbReference type="SAM" id="SignalP"/>
    </source>
</evidence>
<feature type="chain" id="PRO_5038809440" evidence="1">
    <location>
        <begin position="22"/>
        <end position="96"/>
    </location>
</feature>
<dbReference type="AlphaFoldDB" id="A0A4R5YAX9"/>
<dbReference type="OrthoDB" id="4966735at2"/>
<evidence type="ECO:0000313" key="2">
    <source>
        <dbReference type="EMBL" id="TDL41137.1"/>
    </source>
</evidence>
<feature type="signal peptide" evidence="1">
    <location>
        <begin position="1"/>
        <end position="21"/>
    </location>
</feature>
<gene>
    <name evidence="2" type="ORF">E2R57_00145</name>
</gene>
<sequence length="96" mass="10209">MRTKNAIAICAVLAASSIGLAAPASADPSGTGCPEGFDLLPVKKIIKEYAAPGFDKAIKSEDRNEDGLLCIKILPPAVDFYDPTFFYQDNDFPVTA</sequence>
<protein>
    <submittedName>
        <fullName evidence="2">Uncharacterized protein</fullName>
    </submittedName>
</protein>
<keyword evidence="1" id="KW-0732">Signal</keyword>
<dbReference type="RefSeq" id="WP_133345473.1">
    <property type="nucleotide sequence ID" value="NZ_SMZQ01000001.1"/>
</dbReference>
<dbReference type="Proteomes" id="UP000294621">
    <property type="component" value="Unassembled WGS sequence"/>
</dbReference>
<evidence type="ECO:0000313" key="3">
    <source>
        <dbReference type="Proteomes" id="UP000294621"/>
    </source>
</evidence>
<proteinExistence type="predicted"/>
<comment type="caution">
    <text evidence="2">The sequence shown here is derived from an EMBL/GenBank/DDBJ whole genome shotgun (WGS) entry which is preliminary data.</text>
</comment>
<reference evidence="2 3" key="1">
    <citation type="submission" date="2019-03" db="EMBL/GenBank/DDBJ databases">
        <title>Genome Sequencing and Assembly of Various Microbes Isolated from Partially Reclaimed Soil and Acid Mine Drainage (AMD) Site.</title>
        <authorList>
            <person name="Steinbock B."/>
            <person name="Bechtold R."/>
            <person name="Sevigny J.L."/>
            <person name="Thomas D."/>
            <person name="Cuthill L.R."/>
            <person name="Aveiro Johannsen E.J."/>
            <person name="Thomas K."/>
            <person name="Ghosh A."/>
        </authorList>
    </citation>
    <scope>NUCLEOTIDE SEQUENCE [LARGE SCALE GENOMIC DNA]</scope>
    <source>
        <strain evidence="2 3">S-A1</strain>
    </source>
</reference>